<evidence type="ECO:0000256" key="14">
    <source>
        <dbReference type="ARBA" id="ARBA00023159"/>
    </source>
</evidence>
<dbReference type="CDD" id="cd18921">
    <property type="entry name" value="bHLHzip_SREBP1"/>
    <property type="match status" value="1"/>
</dbReference>
<evidence type="ECO:0000256" key="4">
    <source>
        <dbReference type="ARBA" id="ARBA00004557"/>
    </source>
</evidence>
<keyword evidence="15" id="KW-0804">Transcription</keyword>
<dbReference type="PANTHER" id="PTHR46062">
    <property type="entry name" value="STEROL REGULATORY ELEMENT-BINDING PROTEIN"/>
    <property type="match status" value="1"/>
</dbReference>
<comment type="similarity">
    <text evidence="18">Belongs to the SREBP family.</text>
</comment>
<keyword evidence="16" id="KW-0539">Nucleus</keyword>
<dbReference type="Pfam" id="PF00010">
    <property type="entry name" value="HLH"/>
    <property type="match status" value="1"/>
</dbReference>
<dbReference type="GO" id="GO:0005634">
    <property type="term" value="C:nucleus"/>
    <property type="evidence" value="ECO:0007669"/>
    <property type="project" value="UniProtKB-SubCell"/>
</dbReference>
<reference evidence="21" key="1">
    <citation type="submission" date="2018-03" db="EMBL/GenBank/DDBJ databases">
        <title>The relapsing fever spirochete Borrelia turicatae persists in the highly oxidative environment of its soft-bodied tick vector.</title>
        <authorList>
            <person name="Bourret T.J."/>
            <person name="Boyle W.K."/>
            <person name="Valenzuela J.G."/>
            <person name="Oliveira F."/>
            <person name="Lopez J.E."/>
        </authorList>
    </citation>
    <scope>NUCLEOTIDE SEQUENCE</scope>
    <source>
        <strain evidence="21">Kansas strain/isolate</strain>
        <tissue evidence="21">Salivary glands</tissue>
    </source>
</reference>
<dbReference type="GO" id="GO:0000981">
    <property type="term" value="F:DNA-binding transcription factor activity, RNA polymerase II-specific"/>
    <property type="evidence" value="ECO:0007669"/>
    <property type="project" value="TreeGrafter"/>
</dbReference>
<dbReference type="GO" id="GO:0000978">
    <property type="term" value="F:RNA polymerase II cis-regulatory region sequence-specific DNA binding"/>
    <property type="evidence" value="ECO:0007669"/>
    <property type="project" value="TreeGrafter"/>
</dbReference>
<evidence type="ECO:0000256" key="5">
    <source>
        <dbReference type="ARBA" id="ARBA00022548"/>
    </source>
</evidence>
<accession>A0A2R5L9N2</accession>
<evidence type="ECO:0000256" key="3">
    <source>
        <dbReference type="ARBA" id="ARBA00004477"/>
    </source>
</evidence>
<evidence type="ECO:0000256" key="9">
    <source>
        <dbReference type="ARBA" id="ARBA00023015"/>
    </source>
</evidence>
<evidence type="ECO:0000256" key="17">
    <source>
        <dbReference type="ARBA" id="ARBA00023329"/>
    </source>
</evidence>
<dbReference type="GO" id="GO:0012507">
    <property type="term" value="C:ER to Golgi transport vesicle membrane"/>
    <property type="evidence" value="ECO:0007669"/>
    <property type="project" value="UniProtKB-SubCell"/>
</dbReference>
<evidence type="ECO:0000256" key="7">
    <source>
        <dbReference type="ARBA" id="ARBA00022824"/>
    </source>
</evidence>
<keyword evidence="5" id="KW-1207">Sterol metabolism</keyword>
<evidence type="ECO:0000256" key="12">
    <source>
        <dbReference type="ARBA" id="ARBA00023125"/>
    </source>
</evidence>
<dbReference type="InterPro" id="IPR011598">
    <property type="entry name" value="bHLH_dom"/>
</dbReference>
<keyword evidence="11" id="KW-0443">Lipid metabolism</keyword>
<feature type="domain" description="BHLH" evidence="20">
    <location>
        <begin position="283"/>
        <end position="333"/>
    </location>
</feature>
<keyword evidence="10" id="KW-0333">Golgi apparatus</keyword>
<organism evidence="21">
    <name type="scientific">Ornithodoros turicata</name>
    <dbReference type="NCBI Taxonomy" id="34597"/>
    <lineage>
        <taxon>Eukaryota</taxon>
        <taxon>Metazoa</taxon>
        <taxon>Ecdysozoa</taxon>
        <taxon>Arthropoda</taxon>
        <taxon>Chelicerata</taxon>
        <taxon>Arachnida</taxon>
        <taxon>Acari</taxon>
        <taxon>Parasitiformes</taxon>
        <taxon>Ixodida</taxon>
        <taxon>Ixodoidea</taxon>
        <taxon>Argasidae</taxon>
        <taxon>Ornithodorinae</taxon>
        <taxon>Ornithodoros</taxon>
    </lineage>
</organism>
<evidence type="ECO:0000256" key="13">
    <source>
        <dbReference type="ARBA" id="ARBA00023136"/>
    </source>
</evidence>
<dbReference type="GO" id="GO:0005789">
    <property type="term" value="C:endoplasmic reticulum membrane"/>
    <property type="evidence" value="ECO:0007669"/>
    <property type="project" value="UniProtKB-SubCell"/>
</dbReference>
<dbReference type="EMBL" id="GGLE01002064">
    <property type="protein sequence ID" value="MBY06190.1"/>
    <property type="molecule type" value="Transcribed_RNA"/>
</dbReference>
<keyword evidence="5" id="KW-0753">Steroid metabolism</keyword>
<dbReference type="GO" id="GO:0000139">
    <property type="term" value="C:Golgi membrane"/>
    <property type="evidence" value="ECO:0007669"/>
    <property type="project" value="UniProtKB-SubCell"/>
</dbReference>
<keyword evidence="7" id="KW-0256">Endoplasmic reticulum</keyword>
<evidence type="ECO:0000256" key="2">
    <source>
        <dbReference type="ARBA" id="ARBA00004394"/>
    </source>
</evidence>
<keyword evidence="13" id="KW-0472">Membrane</keyword>
<dbReference type="InterPro" id="IPR036638">
    <property type="entry name" value="HLH_DNA-bd_sf"/>
</dbReference>
<proteinExistence type="inferred from homology"/>
<evidence type="ECO:0000256" key="11">
    <source>
        <dbReference type="ARBA" id="ARBA00023098"/>
    </source>
</evidence>
<dbReference type="GO" id="GO:0008203">
    <property type="term" value="P:cholesterol metabolic process"/>
    <property type="evidence" value="ECO:0007669"/>
    <property type="project" value="UniProtKB-KW"/>
</dbReference>
<evidence type="ECO:0000256" key="1">
    <source>
        <dbReference type="ARBA" id="ARBA00004123"/>
    </source>
</evidence>
<keyword evidence="17" id="KW-0968">Cytoplasmic vesicle</keyword>
<dbReference type="AlphaFoldDB" id="A0A2R5L9N2"/>
<protein>
    <submittedName>
        <fullName evidence="21">Putative sterol regulatory element-binding protein</fullName>
    </submittedName>
</protein>
<sequence>MDSTAPSDIDDVLNLMSESGIGTSEFFDNDIFGSLPMLQDDPSLMGIKEEDLNLEFLGGSEAAALDGAVASLSPTPATPTTTLEYFTADSLPAQVVQLPTGIPEQKLPSRRVAVQPQKVQVHVAPQVSAARPIQKVTVVRPFSHQQGVVAARPLQQQPQQQALPQVQPVQQQRPIQAAAAVQAPSVVELLAALKEQQNQQQQRINRLSQLPTQRVQQMLLQQLVKDSSPGIVTYTPIQHTPAVVAAAPQTSPILATTTTGIPLMLDTDELSRVVTVKSPNKGEKRNAHNAIERRYRSSINDKIIELKNMVVGTEAKLNKSAVLRKAIDYIRYMQNTNAKLKQENMALKMAFQRKYPGEVLVEQQQQSPAELEPEEMTPPSSDASSPDHSGGDDMSEPPSPPQSPLEAKGVFLAQGAMMHTTRVALCMFAFAFFAFNPVGKVFTGGVADGGSAFSASQHAGGRNILSDGSELSAVPWWGFLRTPAMGWLVNIILASIVFAKLFIFGDTFIKPGSKVSTAFWRHRKQADFDLAKGNHEAAARNLVLCLTALGHPPPGSFLETACSVTWQMFRQILHWAVVGLVVARRAAGGPRLSSSERRRAAADLALVHHQLNQLHMLGFVPQWSRWQSLTQALAALNWAQVAGRGSLTPEALAEVHVAAALRLLQCFSVRLHFIPRLLLCRASWSWPRSEYIPAKLKWVFEDVGQSFVLGLEWLPLAATDSSNFSSTGDRSSVLAVVSQRYREYLLSRAMDALAVCGRVEPATPRNRCVYDGEDYLDLLEEASAAVVPACGGGTGLNVNMADELSRWWGGVVRVAFLWSRGEQTEAETVAAKVGLSRVPPQLQDAEDPLPRAVVAAVRARRGFLSGQLSSQRDVLRACNTASALLRDCLSVLQQPLNGPSQQVLLMTSCEWLLQTQMELWERSERPSGGPLAQGFHRDLSLFRRLAQNMPQFQLKLTLYEAMQRVLSGANPIRTQLVLDRCLRRRLSTYPSVICTKGNQDSASREEAEALLLACRHLPQAAMTSREQREGMLADAAHIWGLLGHKRGVMQCQRLMATLACPGASSALAAATC</sequence>
<evidence type="ECO:0000256" key="15">
    <source>
        <dbReference type="ARBA" id="ARBA00023163"/>
    </source>
</evidence>
<dbReference type="PANTHER" id="PTHR46062:SF1">
    <property type="entry name" value="LP12374P"/>
    <property type="match status" value="1"/>
</dbReference>
<evidence type="ECO:0000256" key="18">
    <source>
        <dbReference type="ARBA" id="ARBA00038460"/>
    </source>
</evidence>
<evidence type="ECO:0000259" key="20">
    <source>
        <dbReference type="PROSITE" id="PS50888"/>
    </source>
</evidence>
<keyword evidence="14" id="KW-0010">Activator</keyword>
<evidence type="ECO:0000256" key="8">
    <source>
        <dbReference type="ARBA" id="ARBA00022989"/>
    </source>
</evidence>
<evidence type="ECO:0000313" key="21">
    <source>
        <dbReference type="EMBL" id="MBY06190.1"/>
    </source>
</evidence>
<dbReference type="SUPFAM" id="SSF47459">
    <property type="entry name" value="HLH, helix-loop-helix DNA-binding domain"/>
    <property type="match status" value="1"/>
</dbReference>
<feature type="compositionally biased region" description="Low complexity" evidence="19">
    <location>
        <begin position="378"/>
        <end position="388"/>
    </location>
</feature>
<evidence type="ECO:0000256" key="19">
    <source>
        <dbReference type="SAM" id="MobiDB-lite"/>
    </source>
</evidence>
<dbReference type="GO" id="GO:0046983">
    <property type="term" value="F:protein dimerization activity"/>
    <property type="evidence" value="ECO:0007669"/>
    <property type="project" value="InterPro"/>
</dbReference>
<evidence type="ECO:0000256" key="10">
    <source>
        <dbReference type="ARBA" id="ARBA00023034"/>
    </source>
</evidence>
<comment type="subcellular location">
    <subcellularLocation>
        <location evidence="4">Cytoplasmic vesicle</location>
        <location evidence="4">COPII-coated vesicle membrane</location>
        <topology evidence="4">Multi-pass membrane protein</topology>
    </subcellularLocation>
    <subcellularLocation>
        <location evidence="3">Endoplasmic reticulum membrane</location>
        <topology evidence="3">Multi-pass membrane protein</topology>
    </subcellularLocation>
    <subcellularLocation>
        <location evidence="2">Golgi apparatus membrane</location>
    </subcellularLocation>
    <subcellularLocation>
        <location evidence="1">Nucleus</location>
    </subcellularLocation>
</comment>
<keyword evidence="6" id="KW-0812">Transmembrane</keyword>
<dbReference type="Gene3D" id="4.10.280.10">
    <property type="entry name" value="Helix-loop-helix DNA-binding domain"/>
    <property type="match status" value="1"/>
</dbReference>
<evidence type="ECO:0000256" key="16">
    <source>
        <dbReference type="ARBA" id="ARBA00023242"/>
    </source>
</evidence>
<name>A0A2R5L9N2_9ACAR</name>
<dbReference type="SMART" id="SM00353">
    <property type="entry name" value="HLH"/>
    <property type="match status" value="1"/>
</dbReference>
<feature type="region of interest" description="Disordered" evidence="19">
    <location>
        <begin position="361"/>
        <end position="406"/>
    </location>
</feature>
<keyword evidence="8" id="KW-1133">Transmembrane helix</keyword>
<keyword evidence="9" id="KW-0805">Transcription regulation</keyword>
<keyword evidence="12" id="KW-0238">DNA-binding</keyword>
<evidence type="ECO:0000256" key="6">
    <source>
        <dbReference type="ARBA" id="ARBA00022692"/>
    </source>
</evidence>
<keyword evidence="5" id="KW-0153">Cholesterol metabolism</keyword>
<dbReference type="FunFam" id="4.10.280.10:FF:000016">
    <property type="entry name" value="Sterol regulatory element-binding transcription factor 1"/>
    <property type="match status" value="1"/>
</dbReference>
<dbReference type="PROSITE" id="PS50888">
    <property type="entry name" value="BHLH"/>
    <property type="match status" value="1"/>
</dbReference>